<feature type="disulfide bond" evidence="11">
    <location>
        <begin position="97"/>
        <end position="109"/>
    </location>
</feature>
<dbReference type="Gene3D" id="3.20.20.80">
    <property type="entry name" value="Glycosidases"/>
    <property type="match status" value="1"/>
</dbReference>
<feature type="transmembrane region" description="Helical" evidence="13">
    <location>
        <begin position="12"/>
        <end position="34"/>
    </location>
</feature>
<dbReference type="InterPro" id="IPR001223">
    <property type="entry name" value="Glyco_hydro18_cat"/>
</dbReference>
<dbReference type="GO" id="GO:0000272">
    <property type="term" value="P:polysaccharide catabolic process"/>
    <property type="evidence" value="ECO:0007669"/>
    <property type="project" value="UniProtKB-KW"/>
</dbReference>
<comment type="catalytic activity">
    <reaction evidence="1">
        <text>Random endo-hydrolysis of N-acetyl-beta-D-glucosaminide (1-&gt;4)-beta-linkages in chitin and chitodextrins.</text>
        <dbReference type="EC" id="3.2.1.14"/>
    </reaction>
</comment>
<dbReference type="EMBL" id="MLQL01000043">
    <property type="protein sequence ID" value="OQE13828.1"/>
    <property type="molecule type" value="Genomic_DNA"/>
</dbReference>
<comment type="similarity">
    <text evidence="2">Belongs to the glycosyl hydrolase 18 family. Chitinase class V subfamily.</text>
</comment>
<dbReference type="SMART" id="SM00636">
    <property type="entry name" value="Glyco_18"/>
    <property type="match status" value="1"/>
</dbReference>
<dbReference type="PROSITE" id="PS51910">
    <property type="entry name" value="GH18_2"/>
    <property type="match status" value="1"/>
</dbReference>
<keyword evidence="13" id="KW-1133">Transmembrane helix</keyword>
<evidence type="ECO:0000256" key="13">
    <source>
        <dbReference type="SAM" id="Phobius"/>
    </source>
</evidence>
<evidence type="ECO:0000256" key="6">
    <source>
        <dbReference type="ARBA" id="ARBA00023024"/>
    </source>
</evidence>
<feature type="domain" description="GH18" evidence="15">
    <location>
        <begin position="182"/>
        <end position="551"/>
    </location>
</feature>
<keyword evidence="11" id="KW-1015">Disulfide bond</keyword>
<dbReference type="InterPro" id="IPR036861">
    <property type="entry name" value="Endochitinase-like_sf"/>
</dbReference>
<feature type="disulfide bond" evidence="11">
    <location>
        <begin position="102"/>
        <end position="116"/>
    </location>
</feature>
<evidence type="ECO:0000256" key="3">
    <source>
        <dbReference type="ARBA" id="ARBA00012729"/>
    </source>
</evidence>
<dbReference type="GO" id="GO:0006032">
    <property type="term" value="P:chitin catabolic process"/>
    <property type="evidence" value="ECO:0007669"/>
    <property type="project" value="UniProtKB-KW"/>
</dbReference>
<dbReference type="GO" id="GO:0008061">
    <property type="term" value="F:chitin binding"/>
    <property type="evidence" value="ECO:0007669"/>
    <property type="project" value="UniProtKB-UniRule"/>
</dbReference>
<dbReference type="SUPFAM" id="SSF54556">
    <property type="entry name" value="Chitinase insertion domain"/>
    <property type="match status" value="1"/>
</dbReference>
<dbReference type="SUPFAM" id="SSF51445">
    <property type="entry name" value="(Trans)glycosidases"/>
    <property type="match status" value="1"/>
</dbReference>
<feature type="disulfide bond" evidence="11">
    <location>
        <begin position="164"/>
        <end position="168"/>
    </location>
</feature>
<evidence type="ECO:0000256" key="1">
    <source>
        <dbReference type="ARBA" id="ARBA00000822"/>
    </source>
</evidence>
<name>A0A1V6SIV0_9EURO</name>
<dbReference type="PANTHER" id="PTHR11177:SF397">
    <property type="entry name" value="CHITINASE"/>
    <property type="match status" value="1"/>
</dbReference>
<evidence type="ECO:0000256" key="10">
    <source>
        <dbReference type="ARBA" id="ARBA00023326"/>
    </source>
</evidence>
<dbReference type="InterPro" id="IPR001002">
    <property type="entry name" value="Chitin-bd_1"/>
</dbReference>
<keyword evidence="17" id="KW-1185">Reference proteome</keyword>
<dbReference type="InterPro" id="IPR029070">
    <property type="entry name" value="Chitinase_insertion_sf"/>
</dbReference>
<feature type="domain" description="Chitin-binding type-1" evidence="14">
    <location>
        <begin position="88"/>
        <end position="126"/>
    </location>
</feature>
<dbReference type="InterPro" id="IPR001579">
    <property type="entry name" value="Glyco_hydro_18_chit_AS"/>
</dbReference>
<evidence type="ECO:0000256" key="8">
    <source>
        <dbReference type="ARBA" id="ARBA00023277"/>
    </source>
</evidence>
<evidence type="ECO:0000256" key="4">
    <source>
        <dbReference type="ARBA" id="ARBA00022669"/>
    </source>
</evidence>
<evidence type="ECO:0000259" key="15">
    <source>
        <dbReference type="PROSITE" id="PS51910"/>
    </source>
</evidence>
<dbReference type="Gene3D" id="3.10.50.10">
    <property type="match status" value="1"/>
</dbReference>
<accession>A0A1V6SIV0</accession>
<sequence length="1650" mass="182715">MPSSGRRSRGQTCLRLLLFVLLGLFALFASFILWTHTSRDAPAPLVESPPLLEDAYDLPFLIDSDTWALQHSNRSELRRRGDINQPQTYYCKKGKPCSNGACCGESGVCGFGTTYCGTGCTSNCDAKAECGKDSKSGHATCPLNVCCSQFGFCGTTDDFCSTGCQSNCRTPSSGGSGGDVRKDITAYYESWRVDDFSSYQVKIQDMPIDAVNGVNFAFASIQPTTYKIIPMKKGSFDQFAEVADVKRKNPDAKVWVSIGGWDFSNNGTSTQPLFGEIASSVKSRALFADNLYKFMIQYGFDGVDVDWEYPGAGDRGGSEDDVHNFPLLLQMIRSRFKAASKNFGISITAPTSYWYLRWFDISAIADAVDFINFYQSGYDLHGVWDAHDPYGSHIYAHTNLTEIEQSLQLLWRNNIDPAKVNLGLAFYGRSFELKDPSCIHAGCEFKGAGAAGDSTNTAGILSYFEIQDIISIGLSEGSNSIVQMYDPEAAVNYLIYDQGKSWVSYDDKRTFQQKIDFANSQGLNGLFIWAIDMDDISYTALKAVTGKDLAPVIGQSATLDYFNIDKCFTTPCGTDCAEGFTTMTTLNRKDNGNSCPSKQTRNYCCPPWGAPNPDKCHWRGSPGTCFGQCEPGEVLLTTDQCGGGSCCGSGVKAYCCPATNGAAAVEACTTNFFGCPSKKPQKLGTIEGWAGKNNICCPKSPEFENCAWHGSSFTCSGNRCPAGQIEITRSKGGDGSALGSCILGRQKVFCCDPPFNGTAFLPVPLDNLFPEDLPAADAPIYYEAFDHAQEQQENPLWQDQYTDDPNKEPFAWTIMVGAEADVQSLRKRDGSHLQTFDCPSPLPEDYSTQTFRAVCERESDDNNCEDLMIGSVRGTIIRLPEECGPDEWVRAVSFKEIENDRLPSHLSKRLHNNPKTYEIKYDYNLRNLRRDGGEVHVRFDASVHPGYWDEIVSSTPSGSKKKRSPTEWREIHMDWFEHRLNKRGYGTSDSWWLDRFNVLLDSHSDYGVKKQFHFQQYLYNSAKSCGSGSAQVSALIAGDLSVRVDYGISMIGTLRNFDFSEAYAYFNLHNLHVDTMAEIKANAVFRYESQVLQLLDRWDVFEGTFNIKGLWSIGPYFDATAQIQGLATISGTMRSGMSFNTEANGDRFTYMFPQSLNKFPSASVIKPNIGTTEITAAQKASISADGSLTLTMTPSLGFQIDLDVFGEKLIDSRVSAAFQNAMTVRVGAGGSTSGDLCNGAHYGIDYSLDVSIGVENPIPGWSSGAHSINIYGVDKELLPTKCYPWAKDVSKREMSPAIDSNETMRLSLNGGLSKRTDEMSTAILFPDVYGSALGCATNTDTDSGDCNKAVPGWTDGSFADISEANLIPNDITDTLTDYGEISAPPSSESKKWATEHVLEWQLFVDFWEDYTEGNGAQFQNPLKTTSEDIGVCQYIKYWWDTKYMDLGSLTGRPIDLVAYAFPSSTSFRDELMLIDSTTNGAKLAIWGDQSIRSDAKMWSYLNGDGDDDYNTAINVCKHVIFAMKYVVEPQVSSVLVKQAARVGQYFDDMEKVLENYNDPNWNKHSYKKLNLGNQWRSFMYQQWPLAVNKQKSFLDKWVSDIEKFFQPDSDDEDAMDGVETNQDVLDRIDALKTAYAAMPALPNPFPSSWQ</sequence>
<protein>
    <recommendedName>
        <fullName evidence="3">chitinase</fullName>
        <ecNumber evidence="3">3.2.1.14</ecNumber>
    </recommendedName>
</protein>
<evidence type="ECO:0000313" key="16">
    <source>
        <dbReference type="EMBL" id="OQE13828.1"/>
    </source>
</evidence>
<evidence type="ECO:0000256" key="5">
    <source>
        <dbReference type="ARBA" id="ARBA00022801"/>
    </source>
</evidence>
<comment type="caution">
    <text evidence="16">The sequence shown here is derived from an EMBL/GenBank/DDBJ whole genome shotgun (WGS) entry which is preliminary data.</text>
</comment>
<dbReference type="Gene3D" id="3.30.60.10">
    <property type="entry name" value="Endochitinase-like"/>
    <property type="match status" value="1"/>
</dbReference>
<evidence type="ECO:0000256" key="2">
    <source>
        <dbReference type="ARBA" id="ARBA00008682"/>
    </source>
</evidence>
<dbReference type="InterPro" id="IPR017853">
    <property type="entry name" value="GH"/>
</dbReference>
<keyword evidence="8" id="KW-0119">Carbohydrate metabolism</keyword>
<comment type="caution">
    <text evidence="11">Lacks conserved residue(s) required for the propagation of feature annotation.</text>
</comment>
<evidence type="ECO:0000256" key="11">
    <source>
        <dbReference type="PROSITE-ProRule" id="PRU00261"/>
    </source>
</evidence>
<reference evidence="17" key="1">
    <citation type="journal article" date="2017" name="Nat. Microbiol.">
        <title>Global analysis of biosynthetic gene clusters reveals vast potential of secondary metabolite production in Penicillium species.</title>
        <authorList>
            <person name="Nielsen J.C."/>
            <person name="Grijseels S."/>
            <person name="Prigent S."/>
            <person name="Ji B."/>
            <person name="Dainat J."/>
            <person name="Nielsen K.F."/>
            <person name="Frisvad J.C."/>
            <person name="Workman M."/>
            <person name="Nielsen J."/>
        </authorList>
    </citation>
    <scope>NUCLEOTIDE SEQUENCE [LARGE SCALE GENOMIC DNA]</scope>
    <source>
        <strain evidence="17">IBT 14082</strain>
    </source>
</reference>
<feature type="disulfide bond" evidence="11">
    <location>
        <begin position="141"/>
        <end position="153"/>
    </location>
</feature>
<evidence type="ECO:0000259" key="14">
    <source>
        <dbReference type="PROSITE" id="PS50941"/>
    </source>
</evidence>
<keyword evidence="13" id="KW-0812">Transmembrane</keyword>
<dbReference type="Pfam" id="PF00187">
    <property type="entry name" value="Chitin_bind_1"/>
    <property type="match status" value="1"/>
</dbReference>
<keyword evidence="7" id="KW-0843">Virulence</keyword>
<keyword evidence="13" id="KW-0472">Membrane</keyword>
<feature type="domain" description="Chitin-binding type-1" evidence="14">
    <location>
        <begin position="127"/>
        <end position="170"/>
    </location>
</feature>
<dbReference type="SUPFAM" id="SSF57016">
    <property type="entry name" value="Plant lectins/antimicrobial peptides"/>
    <property type="match status" value="1"/>
</dbReference>
<keyword evidence="10" id="KW-0624">Polysaccharide degradation</keyword>
<feature type="disulfide bond" evidence="11">
    <location>
        <begin position="120"/>
        <end position="124"/>
    </location>
</feature>
<evidence type="ECO:0000313" key="17">
    <source>
        <dbReference type="Proteomes" id="UP000191342"/>
    </source>
</evidence>
<gene>
    <name evidence="16" type="ORF">PENFLA_c043G08195</name>
</gene>
<dbReference type="InterPro" id="IPR050314">
    <property type="entry name" value="Glycosyl_Hydrlase_18"/>
</dbReference>
<dbReference type="InterPro" id="IPR011583">
    <property type="entry name" value="Chitinase_II/V-like_cat"/>
</dbReference>
<dbReference type="Pfam" id="PF00704">
    <property type="entry name" value="Glyco_hydro_18"/>
    <property type="match status" value="1"/>
</dbReference>
<dbReference type="GO" id="GO:0008843">
    <property type="term" value="F:endochitinase activity"/>
    <property type="evidence" value="ECO:0007669"/>
    <property type="project" value="UniProtKB-EC"/>
</dbReference>
<organism evidence="16 17">
    <name type="scientific">Penicillium flavigenum</name>
    <dbReference type="NCBI Taxonomy" id="254877"/>
    <lineage>
        <taxon>Eukaryota</taxon>
        <taxon>Fungi</taxon>
        <taxon>Dikarya</taxon>
        <taxon>Ascomycota</taxon>
        <taxon>Pezizomycotina</taxon>
        <taxon>Eurotiomycetes</taxon>
        <taxon>Eurotiomycetidae</taxon>
        <taxon>Eurotiales</taxon>
        <taxon>Aspergillaceae</taxon>
        <taxon>Penicillium</taxon>
    </lineage>
</organism>
<dbReference type="PROSITE" id="PS50941">
    <property type="entry name" value="CHIT_BIND_I_2"/>
    <property type="match status" value="2"/>
</dbReference>
<dbReference type="Proteomes" id="UP000191342">
    <property type="component" value="Unassembled WGS sequence"/>
</dbReference>
<dbReference type="CDD" id="cd00035">
    <property type="entry name" value="ChtBD1"/>
    <property type="match status" value="1"/>
</dbReference>
<proteinExistence type="inferred from homology"/>
<keyword evidence="5 12" id="KW-0378">Hydrolase</keyword>
<keyword evidence="4 11" id="KW-0147">Chitin-binding</keyword>
<dbReference type="InterPro" id="IPR018371">
    <property type="entry name" value="Chitin-binding_1_CS"/>
</dbReference>
<keyword evidence="9 12" id="KW-0326">Glycosidase</keyword>
<evidence type="ECO:0000256" key="9">
    <source>
        <dbReference type="ARBA" id="ARBA00023295"/>
    </source>
</evidence>
<dbReference type="PROSITE" id="PS00026">
    <property type="entry name" value="CHIT_BIND_I_1"/>
    <property type="match status" value="1"/>
</dbReference>
<dbReference type="STRING" id="254877.A0A1V6SIV0"/>
<dbReference type="PANTHER" id="PTHR11177">
    <property type="entry name" value="CHITINASE"/>
    <property type="match status" value="1"/>
</dbReference>
<dbReference type="OrthoDB" id="73875at2759"/>
<feature type="disulfide bond" evidence="11">
    <location>
        <begin position="146"/>
        <end position="160"/>
    </location>
</feature>
<dbReference type="EC" id="3.2.1.14" evidence="3"/>
<evidence type="ECO:0000256" key="7">
    <source>
        <dbReference type="ARBA" id="ARBA00023026"/>
    </source>
</evidence>
<dbReference type="PROSITE" id="PS01095">
    <property type="entry name" value="GH18_1"/>
    <property type="match status" value="1"/>
</dbReference>
<dbReference type="SMART" id="SM00270">
    <property type="entry name" value="ChtBD1"/>
    <property type="match status" value="2"/>
</dbReference>
<evidence type="ECO:0000256" key="12">
    <source>
        <dbReference type="RuleBase" id="RU000489"/>
    </source>
</evidence>
<keyword evidence="6" id="KW-0146">Chitin degradation</keyword>